<name>A0ABN3VDZ1_9PSEU</name>
<organism evidence="2 3">
    <name type="scientific">Saccharopolyspora taberi</name>
    <dbReference type="NCBI Taxonomy" id="60895"/>
    <lineage>
        <taxon>Bacteria</taxon>
        <taxon>Bacillati</taxon>
        <taxon>Actinomycetota</taxon>
        <taxon>Actinomycetes</taxon>
        <taxon>Pseudonocardiales</taxon>
        <taxon>Pseudonocardiaceae</taxon>
        <taxon>Saccharopolyspora</taxon>
    </lineage>
</organism>
<dbReference type="EMBL" id="BAAAUX010000014">
    <property type="protein sequence ID" value="GAA2793055.1"/>
    <property type="molecule type" value="Genomic_DNA"/>
</dbReference>
<dbReference type="Proteomes" id="UP001500979">
    <property type="component" value="Unassembled WGS sequence"/>
</dbReference>
<evidence type="ECO:0000313" key="2">
    <source>
        <dbReference type="EMBL" id="GAA2793055.1"/>
    </source>
</evidence>
<feature type="coiled-coil region" evidence="1">
    <location>
        <begin position="12"/>
        <end position="39"/>
    </location>
</feature>
<comment type="caution">
    <text evidence="2">The sequence shown here is derived from an EMBL/GenBank/DDBJ whole genome shotgun (WGS) entry which is preliminary data.</text>
</comment>
<dbReference type="RefSeq" id="WP_344680261.1">
    <property type="nucleotide sequence ID" value="NZ_BAAAUX010000014.1"/>
</dbReference>
<evidence type="ECO:0000313" key="3">
    <source>
        <dbReference type="Proteomes" id="UP001500979"/>
    </source>
</evidence>
<accession>A0ABN3VDZ1</accession>
<sequence length="241" mass="27015">MNITFPGESEQYRTARDKLLHQEAELRRATEAVAAARRTLPPGGPVPQDYLFQAAQPDGTPVDIRLSELFTTNTLLIYSFMFPRHPADDRPGPGEGRTAQLAASQSPCPSCTALLDQLDGAIEHLTQRADFAVVARAPLPRLLAFAADRGWRRLRLLSGAANNYTRDYHGQTPDGDPMPMLNVFHRDGATIRHFWGSELLYTDPEPDQDPRHLGTIEPLWNLLDLTPEGRGTDWHEQLRYP</sequence>
<reference evidence="2 3" key="1">
    <citation type="journal article" date="2019" name="Int. J. Syst. Evol. Microbiol.">
        <title>The Global Catalogue of Microorganisms (GCM) 10K type strain sequencing project: providing services to taxonomists for standard genome sequencing and annotation.</title>
        <authorList>
            <consortium name="The Broad Institute Genomics Platform"/>
            <consortium name="The Broad Institute Genome Sequencing Center for Infectious Disease"/>
            <person name="Wu L."/>
            <person name="Ma J."/>
        </authorList>
    </citation>
    <scope>NUCLEOTIDE SEQUENCE [LARGE SCALE GENOMIC DNA]</scope>
    <source>
        <strain evidence="2 3">JCM 9383</strain>
    </source>
</reference>
<dbReference type="InterPro" id="IPR010296">
    <property type="entry name" value="DUF899_thioredox"/>
</dbReference>
<protein>
    <submittedName>
        <fullName evidence="2">DUF899 family protein</fullName>
    </submittedName>
</protein>
<evidence type="ECO:0000256" key="1">
    <source>
        <dbReference type="SAM" id="Coils"/>
    </source>
</evidence>
<keyword evidence="1" id="KW-0175">Coiled coil</keyword>
<dbReference type="Pfam" id="PF05988">
    <property type="entry name" value="DUF899"/>
    <property type="match status" value="1"/>
</dbReference>
<keyword evidence="3" id="KW-1185">Reference proteome</keyword>
<dbReference type="SUPFAM" id="SSF52833">
    <property type="entry name" value="Thioredoxin-like"/>
    <property type="match status" value="1"/>
</dbReference>
<dbReference type="InterPro" id="IPR036249">
    <property type="entry name" value="Thioredoxin-like_sf"/>
</dbReference>
<proteinExistence type="predicted"/>
<gene>
    <name evidence="2" type="ORF">GCM10010470_29870</name>
</gene>